<dbReference type="InterPro" id="IPR000601">
    <property type="entry name" value="PKD_dom"/>
</dbReference>
<protein>
    <recommendedName>
        <fullName evidence="1">PKD domain-containing protein</fullName>
    </recommendedName>
</protein>
<dbReference type="InterPro" id="IPR035986">
    <property type="entry name" value="PKD_dom_sf"/>
</dbReference>
<dbReference type="Gene3D" id="2.60.40.10">
    <property type="entry name" value="Immunoglobulins"/>
    <property type="match status" value="1"/>
</dbReference>
<dbReference type="InterPro" id="IPR013783">
    <property type="entry name" value="Ig-like_fold"/>
</dbReference>
<dbReference type="Pfam" id="PF13585">
    <property type="entry name" value="CHU_C"/>
    <property type="match status" value="1"/>
</dbReference>
<accession>A0A3B0VAD9</accession>
<gene>
    <name evidence="2" type="ORF">MNBD_BACTEROID07-617</name>
</gene>
<dbReference type="PROSITE" id="PS50093">
    <property type="entry name" value="PKD"/>
    <property type="match status" value="1"/>
</dbReference>
<proteinExistence type="predicted"/>
<evidence type="ECO:0000313" key="2">
    <source>
        <dbReference type="EMBL" id="VAW28966.1"/>
    </source>
</evidence>
<feature type="domain" description="PKD" evidence="1">
    <location>
        <begin position="237"/>
        <end position="272"/>
    </location>
</feature>
<evidence type="ECO:0000259" key="1">
    <source>
        <dbReference type="PROSITE" id="PS50093"/>
    </source>
</evidence>
<name>A0A3B0VAD9_9ZZZZ</name>
<dbReference type="CDD" id="cd00146">
    <property type="entry name" value="PKD"/>
    <property type="match status" value="1"/>
</dbReference>
<organism evidence="2">
    <name type="scientific">hydrothermal vent metagenome</name>
    <dbReference type="NCBI Taxonomy" id="652676"/>
    <lineage>
        <taxon>unclassified sequences</taxon>
        <taxon>metagenomes</taxon>
        <taxon>ecological metagenomes</taxon>
    </lineage>
</organism>
<reference evidence="2" key="1">
    <citation type="submission" date="2018-06" db="EMBL/GenBank/DDBJ databases">
        <authorList>
            <person name="Zhirakovskaya E."/>
        </authorList>
    </citation>
    <scope>NUCLEOTIDE SEQUENCE</scope>
</reference>
<dbReference type="AlphaFoldDB" id="A0A3B0VAD9"/>
<dbReference type="SUPFAM" id="SSF49299">
    <property type="entry name" value="PKD domain"/>
    <property type="match status" value="1"/>
</dbReference>
<dbReference type="Pfam" id="PF18911">
    <property type="entry name" value="PKD_4"/>
    <property type="match status" value="1"/>
</dbReference>
<dbReference type="EMBL" id="UOET01000303">
    <property type="protein sequence ID" value="VAW28966.1"/>
    <property type="molecule type" value="Genomic_DNA"/>
</dbReference>
<sequence length="399" mass="44337">MYFMKKKSGFSLSTMLWLLAGMLFWPFQSAMSQLPCTITSSAASPVCYDAAFTLSVPSQTGLKYKWSTGDTTASITVRLTAPADFTVTVTNPALGTVCTSQPLHMEVRSKINISFKQLQLTCTDASQDIGNTAQVKATASGGYSASEYKYFWQVKPIQISPGDPSVAVGLSAHQNYTIRVADPNGCEAQNTFYAKAYSNPLVKIKTSSDTAYIQNPHITFSYENLSKDTIQISNSYWEFDGDQNSYSQSEVVHTFNKVGTYSAYLTVYNQQGCDTLYTHVVDVFPVELFIPNVFTPNGDGYNDYFVIKAKDASQQGTKSTLKFDGAAQDYRPLNDYYEKTHLVIFNRLGRKVFESDNYKNNWDGGGLPDGTYFYVLKCQGFKDKNVVYKGSITIFAGKK</sequence>